<gene>
    <name evidence="1" type="ORF">ENH_00032880</name>
</gene>
<dbReference type="SMART" id="SM01411">
    <property type="entry name" value="Ephrin_rec_like"/>
    <property type="match status" value="9"/>
</dbReference>
<dbReference type="OrthoDB" id="345093at2759"/>
<dbReference type="PANTHER" id="PTHR46104">
    <property type="entry name" value="GENE 9195-RELATED-RELATED"/>
    <property type="match status" value="1"/>
</dbReference>
<keyword evidence="2" id="KW-1185">Reference proteome</keyword>
<dbReference type="RefSeq" id="XP_013440384.1">
    <property type="nucleotide sequence ID" value="XM_013584930.1"/>
</dbReference>
<accession>U6MFN3</accession>
<reference evidence="1" key="1">
    <citation type="submission" date="2013-10" db="EMBL/GenBank/DDBJ databases">
        <title>Genomic analysis of the causative agents of coccidiosis in chickens.</title>
        <authorList>
            <person name="Reid A.J."/>
            <person name="Blake D."/>
            <person name="Billington K."/>
            <person name="Browne H."/>
            <person name="Dunn M."/>
            <person name="Hung S."/>
            <person name="Kawahara F."/>
            <person name="Miranda-Saavedra D."/>
            <person name="Mourier T."/>
            <person name="Nagra H."/>
            <person name="Otto T.D."/>
            <person name="Rawlings N."/>
            <person name="Sanchez A."/>
            <person name="Sanders M."/>
            <person name="Subramaniam C."/>
            <person name="Tay Y."/>
            <person name="Dear P."/>
            <person name="Doerig C."/>
            <person name="Gruber A."/>
            <person name="Parkinson J."/>
            <person name="Shirley M."/>
            <person name="Wan K.L."/>
            <person name="Berriman M."/>
            <person name="Tomley F."/>
            <person name="Pain A."/>
        </authorList>
    </citation>
    <scope>NUCLEOTIDE SEQUENCE [LARGE SCALE GENOMIC DNA]</scope>
    <source>
        <strain evidence="1">Houghton</strain>
    </source>
</reference>
<dbReference type="EMBL" id="HG722675">
    <property type="protein sequence ID" value="CDJ63022.1"/>
    <property type="molecule type" value="Genomic_DNA"/>
</dbReference>
<sequence>MDAQCVACDPGYECADGVRVACKRGFYSDGSASCLPCKAGHYCSEEGTTEEQMNQQKCPAGVYCDAGVDSIPTLASHPCAAGSYCPEADKTACVPVAAGQYASIEGLTEAEGSCSVGYYCPEGSTSATMHHCPAGTYSYLCYEGASSPRPTDGKTGEPCTAGGYCEEGATTKSYCPPGKYNPSPGASSKDDCIDCPAGQYCTGSHSPEPDGPCAPGAYCTGGSDTSRWVTKTEGSTECDPCPTGHYCPTEGTSTEVPCPLGTSRETGFGSSINSCYLCPPYKACTSTGNTELIQNLPYCEAGYYCIYGSPATQPSKDDETYDPNKAGPCPAGFYCESQQILTPCPRGSLGTNEMQQSATDCTKCPAGKVCQDLAGLTATECPEGFICPEGTATAERVANLCPVGKFCPAGSTDGTNCAKGSFAPTKGMLECVKCPAGYLCEDPSLDLSQQACPEGYFCPAASSDKQACPAGTVGFTNNLSNESLCLRCPPGHYCPNEATASPDNMEQCPPGKYSSRGSKDQSECKECPVGYYCPEASSTPIPCPGGKLCTAAGQEQPNEDCPEGFYCEAGTLQHSYSVAQVCPAGAYCPTNSSSPTLCPMGTTSRNQGATSETACTPCPAGRYVPLLSAYGTLSYSFTMSVKS</sequence>
<name>U6MFN3_9EIME</name>
<proteinExistence type="predicted"/>
<organism evidence="1 2">
    <name type="scientific">Eimeria necatrix</name>
    <dbReference type="NCBI Taxonomy" id="51315"/>
    <lineage>
        <taxon>Eukaryota</taxon>
        <taxon>Sar</taxon>
        <taxon>Alveolata</taxon>
        <taxon>Apicomplexa</taxon>
        <taxon>Conoidasida</taxon>
        <taxon>Coccidia</taxon>
        <taxon>Eucoccidiorida</taxon>
        <taxon>Eimeriorina</taxon>
        <taxon>Eimeriidae</taxon>
        <taxon>Eimeria</taxon>
    </lineage>
</organism>
<evidence type="ECO:0000313" key="2">
    <source>
        <dbReference type="Proteomes" id="UP000030754"/>
    </source>
</evidence>
<dbReference type="PANTHER" id="PTHR46104:SF1">
    <property type="entry name" value="GENE 9195-RELATED"/>
    <property type="match status" value="1"/>
</dbReference>
<dbReference type="Gene3D" id="2.10.50.10">
    <property type="entry name" value="Tumor Necrosis Factor Receptor, subunit A, domain 2"/>
    <property type="match status" value="3"/>
</dbReference>
<dbReference type="InterPro" id="IPR009030">
    <property type="entry name" value="Growth_fac_rcpt_cys_sf"/>
</dbReference>
<dbReference type="GeneID" id="25473452"/>
<dbReference type="SUPFAM" id="SSF57184">
    <property type="entry name" value="Growth factor receptor domain"/>
    <property type="match status" value="1"/>
</dbReference>
<dbReference type="VEuPathDB" id="ToxoDB:ENH_00032880"/>
<dbReference type="Proteomes" id="UP000030754">
    <property type="component" value="Unassembled WGS sequence"/>
</dbReference>
<dbReference type="SUPFAM" id="SSF57586">
    <property type="entry name" value="TNF receptor-like"/>
    <property type="match status" value="1"/>
</dbReference>
<evidence type="ECO:0008006" key="3">
    <source>
        <dbReference type="Google" id="ProtNLM"/>
    </source>
</evidence>
<dbReference type="AlphaFoldDB" id="U6MFN3"/>
<reference evidence="1" key="2">
    <citation type="submission" date="2013-10" db="EMBL/GenBank/DDBJ databases">
        <authorList>
            <person name="Aslett M."/>
        </authorList>
    </citation>
    <scope>NUCLEOTIDE SEQUENCE [LARGE SCALE GENOMIC DNA]</scope>
    <source>
        <strain evidence="1">Houghton</strain>
    </source>
</reference>
<evidence type="ECO:0000313" key="1">
    <source>
        <dbReference type="EMBL" id="CDJ63022.1"/>
    </source>
</evidence>
<protein>
    <recommendedName>
        <fullName evidence="3">GCC2 and GCC3 domain-containing protein</fullName>
    </recommendedName>
</protein>